<keyword evidence="1" id="KW-0408">Iron</keyword>
<dbReference type="AlphaFoldDB" id="A0A7C2TLS7"/>
<dbReference type="Proteomes" id="UP000885986">
    <property type="component" value="Unassembled WGS sequence"/>
</dbReference>
<comment type="caution">
    <text evidence="3">The sequence shown here is derived from an EMBL/GenBank/DDBJ whole genome shotgun (WGS) entry which is preliminary data.</text>
</comment>
<dbReference type="InterPro" id="IPR010181">
    <property type="entry name" value="CGCAxxGCC_motif"/>
</dbReference>
<dbReference type="InterPro" id="IPR036280">
    <property type="entry name" value="Multihaem_cyt_sf"/>
</dbReference>
<reference evidence="3" key="1">
    <citation type="journal article" date="2020" name="mSystems">
        <title>Genome- and Community-Level Interaction Insights into Carbon Utilization and Element Cycling Functions of Hydrothermarchaeota in Hydrothermal Sediment.</title>
        <authorList>
            <person name="Zhou Z."/>
            <person name="Liu Y."/>
            <person name="Xu W."/>
            <person name="Pan J."/>
            <person name="Luo Z.H."/>
            <person name="Li M."/>
        </authorList>
    </citation>
    <scope>NUCLEOTIDE SEQUENCE [LARGE SCALE GENOMIC DNA]</scope>
    <source>
        <strain evidence="3">SpSt-1224</strain>
    </source>
</reference>
<keyword evidence="2" id="KW-1133">Transmembrane helix</keyword>
<dbReference type="EMBL" id="DSDS01000176">
    <property type="protein sequence ID" value="HET98581.1"/>
    <property type="molecule type" value="Genomic_DNA"/>
</dbReference>
<feature type="transmembrane region" description="Helical" evidence="2">
    <location>
        <begin position="21"/>
        <end position="41"/>
    </location>
</feature>
<proteinExistence type="predicted"/>
<keyword evidence="1" id="KW-0479">Metal-binding</keyword>
<protein>
    <submittedName>
        <fullName evidence="3">Chain A iron centre cytochrome C protein</fullName>
    </submittedName>
</protein>
<keyword evidence="2" id="KW-0472">Membrane</keyword>
<keyword evidence="1" id="KW-0411">Iron-sulfur</keyword>
<sequence length="268" mass="29073">MESRERKDECQGGVNVPRRNLLVGAGALAAGMLLTKAGGLLSPDLAQAKAITESWPWPYVKLDPDETAELAYNEWYRLYCGGGVVSSIFSQLREKVGEPYTLFPIEAFIFLEGGVSGWGTICGSNSGANIVTNLIIGPRTAGSVDGMLMGSEIMQWYSDTDLPTYSPKNPKFSGQIPTTVSNSPLCHVSVGRWMKAADKSLGSPERRDRCARVTASVAYHTVELLNAWKDGKYQTKGTIPADFYGIQTMHNCTSCHGSDVPMPPTAKR</sequence>
<name>A0A7C2TLS7_9BACT</name>
<dbReference type="Pfam" id="PF09719">
    <property type="entry name" value="C_GCAxxG_C_C"/>
    <property type="match status" value="1"/>
</dbReference>
<organism evidence="3">
    <name type="scientific">Desulfurivibrio alkaliphilus</name>
    <dbReference type="NCBI Taxonomy" id="427923"/>
    <lineage>
        <taxon>Bacteria</taxon>
        <taxon>Pseudomonadati</taxon>
        <taxon>Thermodesulfobacteriota</taxon>
        <taxon>Desulfobulbia</taxon>
        <taxon>Desulfobulbales</taxon>
        <taxon>Desulfobulbaceae</taxon>
        <taxon>Desulfurivibrio</taxon>
    </lineage>
</organism>
<dbReference type="PROSITE" id="PS51318">
    <property type="entry name" value="TAT"/>
    <property type="match status" value="1"/>
</dbReference>
<evidence type="ECO:0000256" key="2">
    <source>
        <dbReference type="SAM" id="Phobius"/>
    </source>
</evidence>
<dbReference type="SUPFAM" id="SSF48695">
    <property type="entry name" value="Multiheme cytochromes"/>
    <property type="match status" value="1"/>
</dbReference>
<gene>
    <name evidence="3" type="ORF">ENN98_07850</name>
</gene>
<accession>A0A7C2TLS7</accession>
<evidence type="ECO:0000313" key="3">
    <source>
        <dbReference type="EMBL" id="HET98581.1"/>
    </source>
</evidence>
<dbReference type="GO" id="GO:0051536">
    <property type="term" value="F:iron-sulfur cluster binding"/>
    <property type="evidence" value="ECO:0007669"/>
    <property type="project" value="UniProtKB-KW"/>
</dbReference>
<keyword evidence="2" id="KW-0812">Transmembrane</keyword>
<evidence type="ECO:0000256" key="1">
    <source>
        <dbReference type="ARBA" id="ARBA00023014"/>
    </source>
</evidence>
<dbReference type="InterPro" id="IPR006311">
    <property type="entry name" value="TAT_signal"/>
</dbReference>